<feature type="transmembrane region" description="Helical" evidence="5">
    <location>
        <begin position="66"/>
        <end position="86"/>
    </location>
</feature>
<dbReference type="SUPFAM" id="SSF103481">
    <property type="entry name" value="Multidrug resistance efflux transporter EmrE"/>
    <property type="match status" value="2"/>
</dbReference>
<dbReference type="AlphaFoldDB" id="A0A128A268"/>
<evidence type="ECO:0000313" key="8">
    <source>
        <dbReference type="Proteomes" id="UP000196239"/>
    </source>
</evidence>
<dbReference type="Gene3D" id="1.10.3730.20">
    <property type="match status" value="2"/>
</dbReference>
<dbReference type="KEGG" id="ndv:NDEV_0689"/>
<feature type="transmembrane region" description="Helical" evidence="5">
    <location>
        <begin position="147"/>
        <end position="166"/>
    </location>
</feature>
<feature type="transmembrane region" description="Helical" evidence="5">
    <location>
        <begin position="244"/>
        <end position="262"/>
    </location>
</feature>
<accession>A0A128A268</accession>
<keyword evidence="8" id="KW-1185">Reference proteome</keyword>
<proteinExistence type="predicted"/>
<keyword evidence="4 5" id="KW-0472">Membrane</keyword>
<dbReference type="EMBL" id="LN890280">
    <property type="protein sequence ID" value="CUR51454.1"/>
    <property type="molecule type" value="Genomic_DNA"/>
</dbReference>
<evidence type="ECO:0000256" key="1">
    <source>
        <dbReference type="ARBA" id="ARBA00004141"/>
    </source>
</evidence>
<keyword evidence="3 5" id="KW-1133">Transmembrane helix</keyword>
<evidence type="ECO:0000256" key="2">
    <source>
        <dbReference type="ARBA" id="ARBA00022692"/>
    </source>
</evidence>
<evidence type="ECO:0000256" key="4">
    <source>
        <dbReference type="ARBA" id="ARBA00023136"/>
    </source>
</evidence>
<feature type="transmembrane region" description="Helical" evidence="5">
    <location>
        <begin position="268"/>
        <end position="285"/>
    </location>
</feature>
<feature type="transmembrane region" description="Helical" evidence="5">
    <location>
        <begin position="36"/>
        <end position="54"/>
    </location>
</feature>
<dbReference type="InterPro" id="IPR000620">
    <property type="entry name" value="EamA_dom"/>
</dbReference>
<evidence type="ECO:0000313" key="7">
    <source>
        <dbReference type="EMBL" id="CUR51454.1"/>
    </source>
</evidence>
<feature type="transmembrane region" description="Helical" evidence="5">
    <location>
        <begin position="186"/>
        <end position="207"/>
    </location>
</feature>
<organism evidence="7 8">
    <name type="scientific">Nitrosotalea devaniterrae</name>
    <dbReference type="NCBI Taxonomy" id="1078905"/>
    <lineage>
        <taxon>Archaea</taxon>
        <taxon>Nitrososphaerota</taxon>
        <taxon>Nitrososphaeria</taxon>
        <taxon>Nitrosotaleales</taxon>
        <taxon>Nitrosotaleaceae</taxon>
        <taxon>Nitrosotalea</taxon>
    </lineage>
</organism>
<dbReference type="Pfam" id="PF00892">
    <property type="entry name" value="EamA"/>
    <property type="match status" value="2"/>
</dbReference>
<feature type="transmembrane region" description="Helical" evidence="5">
    <location>
        <begin position="98"/>
        <end position="115"/>
    </location>
</feature>
<evidence type="ECO:0000256" key="5">
    <source>
        <dbReference type="SAM" id="Phobius"/>
    </source>
</evidence>
<dbReference type="PANTHER" id="PTHR32322:SF2">
    <property type="entry name" value="EAMA DOMAIN-CONTAINING PROTEIN"/>
    <property type="match status" value="1"/>
</dbReference>
<dbReference type="InterPro" id="IPR037185">
    <property type="entry name" value="EmrE-like"/>
</dbReference>
<comment type="subcellular location">
    <subcellularLocation>
        <location evidence="1">Membrane</location>
        <topology evidence="1">Multi-pass membrane protein</topology>
    </subcellularLocation>
</comment>
<sequence length="299" mass="32454">MNKKEIIGYLSALLASVLFGAVPTIAKPIISNINVLLLSSIAYLIAALVFTPISKKSKILLSKKDYVILVAISVCGAAAAPYLYFVGLHQSSATDTSLLSNVEIMFTVLFGLLFFKERLKPIGFVSVALVLLGVVIITTNIKFSGSILQLNAGHFFILGAMALWALDNNLSRIISTKMDTARLVQLKSAIGGSILLGTILVLQIPLVISTEQIPYVILLSAIGFGGSLYFFLQSLKRIGTIRTIMIFSMSSVFGLVFASVFLHEQVSLYQISAIAIMLTGIYTINRKESIKENQESPMH</sequence>
<feature type="domain" description="EamA" evidence="6">
    <location>
        <begin position="152"/>
        <end position="285"/>
    </location>
</feature>
<gene>
    <name evidence="7" type="ORF">NDEV_0689</name>
</gene>
<keyword evidence="2 5" id="KW-0812">Transmembrane</keyword>
<dbReference type="GO" id="GO:0016020">
    <property type="term" value="C:membrane"/>
    <property type="evidence" value="ECO:0007669"/>
    <property type="project" value="UniProtKB-SubCell"/>
</dbReference>
<reference evidence="8" key="1">
    <citation type="submission" date="2015-10" db="EMBL/GenBank/DDBJ databases">
        <authorList>
            <person name="Lehtovirta-Morley L.E."/>
            <person name="Vieille C."/>
        </authorList>
    </citation>
    <scope>NUCLEOTIDE SEQUENCE [LARGE SCALE GENOMIC DNA]</scope>
</reference>
<name>A0A128A268_9ARCH</name>
<dbReference type="PANTHER" id="PTHR32322">
    <property type="entry name" value="INNER MEMBRANE TRANSPORTER"/>
    <property type="match status" value="1"/>
</dbReference>
<evidence type="ECO:0000256" key="3">
    <source>
        <dbReference type="ARBA" id="ARBA00022989"/>
    </source>
</evidence>
<feature type="domain" description="EamA" evidence="6">
    <location>
        <begin position="7"/>
        <end position="138"/>
    </location>
</feature>
<protein>
    <submittedName>
        <fullName evidence="7">Drug/metabolite transporter</fullName>
    </submittedName>
</protein>
<evidence type="ECO:0000259" key="6">
    <source>
        <dbReference type="Pfam" id="PF00892"/>
    </source>
</evidence>
<feature type="transmembrane region" description="Helical" evidence="5">
    <location>
        <begin position="122"/>
        <end position="141"/>
    </location>
</feature>
<dbReference type="InterPro" id="IPR050638">
    <property type="entry name" value="AA-Vitamin_Transporters"/>
</dbReference>
<feature type="transmembrane region" description="Helical" evidence="5">
    <location>
        <begin position="213"/>
        <end position="232"/>
    </location>
</feature>
<dbReference type="Proteomes" id="UP000196239">
    <property type="component" value="Chromosome 1"/>
</dbReference>